<dbReference type="PROSITE" id="PS51257">
    <property type="entry name" value="PROKAR_LIPOPROTEIN"/>
    <property type="match status" value="1"/>
</dbReference>
<feature type="signal peptide" evidence="4">
    <location>
        <begin position="1"/>
        <end position="27"/>
    </location>
</feature>
<dbReference type="RefSeq" id="WP_059316064.1">
    <property type="nucleotide sequence ID" value="NZ_CP013987.1"/>
</dbReference>
<dbReference type="Proteomes" id="UP000064137">
    <property type="component" value="Chromosome"/>
</dbReference>
<dbReference type="AlphaFoldDB" id="A0A0U4WUR0"/>
<name>A0A0U4WUR0_9PSED</name>
<keyword evidence="2 3" id="KW-0326">Glycosidase</keyword>
<accession>A0A0U4WUR0</accession>
<proteinExistence type="inferred from homology"/>
<dbReference type="SUPFAM" id="SSF51445">
    <property type="entry name" value="(Trans)glycosidases"/>
    <property type="match status" value="1"/>
</dbReference>
<evidence type="ECO:0000313" key="7">
    <source>
        <dbReference type="Proteomes" id="UP000064137"/>
    </source>
</evidence>
<comment type="similarity">
    <text evidence="3">Belongs to the glycosyl hydrolase 5 (cellulase A) family.</text>
</comment>
<dbReference type="GO" id="GO:0009251">
    <property type="term" value="P:glucan catabolic process"/>
    <property type="evidence" value="ECO:0007669"/>
    <property type="project" value="TreeGrafter"/>
</dbReference>
<feature type="domain" description="Glycoside hydrolase family 5" evidence="5">
    <location>
        <begin position="68"/>
        <end position="312"/>
    </location>
</feature>
<gene>
    <name evidence="6" type="ORF">APT59_17720</name>
</gene>
<dbReference type="GO" id="GO:0004553">
    <property type="term" value="F:hydrolase activity, hydrolyzing O-glycosyl compounds"/>
    <property type="evidence" value="ECO:0007669"/>
    <property type="project" value="InterPro"/>
</dbReference>
<sequence>MTLRLKLTCTALFALLSCLVTAPAVQAEPRDFPTDLVGLNFSGAGFAPHVLPGKPGTNYFFPDAGHYRRWSAKGIRVIRFPVIWERLQPRLGQPLDPVYAKLIDQTLDHAKRYRMSVILDLHNYMRYRGQVIGSAAVPYPAYADVLRRIAQRWHAHPALAAYDIMNEPHDAVEQWPIAAQHGIDAVRDVDRARPILIEGNGWSSSYLWPRYNAKLLGLKDPADNLIYSAHVYFDNDGGGKYLRKDMTDFDPDVGIRRVEPFITWLKQHGKRGHIGEFGVPDNDPRWLAAMDRLLARLRKECIPAMYWAAGPNWGDYPLAIEPVKGKPRPQWAVLQKYVKPADCADVGPR</sequence>
<dbReference type="PANTHER" id="PTHR34142">
    <property type="entry name" value="ENDO-BETA-1,4-GLUCANASE A"/>
    <property type="match status" value="1"/>
</dbReference>
<dbReference type="EMBL" id="CP013987">
    <property type="protein sequence ID" value="ALZ85949.1"/>
    <property type="molecule type" value="Genomic_DNA"/>
</dbReference>
<dbReference type="OrthoDB" id="6769681at2"/>
<dbReference type="Pfam" id="PF00150">
    <property type="entry name" value="Cellulase"/>
    <property type="match status" value="1"/>
</dbReference>
<organism evidence="6 7">
    <name type="scientific">Pseudomonas oryzihabitans</name>
    <dbReference type="NCBI Taxonomy" id="47885"/>
    <lineage>
        <taxon>Bacteria</taxon>
        <taxon>Pseudomonadati</taxon>
        <taxon>Pseudomonadota</taxon>
        <taxon>Gammaproteobacteria</taxon>
        <taxon>Pseudomonadales</taxon>
        <taxon>Pseudomonadaceae</taxon>
        <taxon>Pseudomonas</taxon>
    </lineage>
</organism>
<keyword evidence="1 3" id="KW-0378">Hydrolase</keyword>
<evidence type="ECO:0000256" key="1">
    <source>
        <dbReference type="ARBA" id="ARBA00022801"/>
    </source>
</evidence>
<reference evidence="6 7" key="1">
    <citation type="submission" date="2016-01" db="EMBL/GenBank/DDBJ databases">
        <title>Annotation of Pseudomonas oryzihabitans USDA-ARS-USMARC-56511.</title>
        <authorList>
            <person name="Harhay G.P."/>
            <person name="Harhay D.M."/>
            <person name="Smith T.P.L."/>
            <person name="Bono J.L."/>
            <person name="Heaton M.P."/>
            <person name="Clawson M.L."/>
            <person name="Chitko-Mckown C.G."/>
            <person name="Capik S.F."/>
            <person name="DeDonder K.D."/>
            <person name="Apley M.D."/>
            <person name="Lubbers B.V."/>
            <person name="White B.J."/>
            <person name="Larson R.L."/>
        </authorList>
    </citation>
    <scope>NUCLEOTIDE SEQUENCE [LARGE SCALE GENOMIC DNA]</scope>
    <source>
        <strain evidence="6 7">USDA-ARS-USMARC-56511</strain>
    </source>
</reference>
<feature type="chain" id="PRO_5006853592" evidence="4">
    <location>
        <begin position="28"/>
        <end position="349"/>
    </location>
</feature>
<dbReference type="PANTHER" id="PTHR34142:SF1">
    <property type="entry name" value="GLYCOSIDE HYDROLASE FAMILY 5 DOMAIN-CONTAINING PROTEIN"/>
    <property type="match status" value="1"/>
</dbReference>
<evidence type="ECO:0000256" key="2">
    <source>
        <dbReference type="ARBA" id="ARBA00023295"/>
    </source>
</evidence>
<protein>
    <submittedName>
        <fullName evidence="6">Endoglucanase</fullName>
    </submittedName>
</protein>
<evidence type="ECO:0000313" key="6">
    <source>
        <dbReference type="EMBL" id="ALZ85949.1"/>
    </source>
</evidence>
<keyword evidence="4" id="KW-0732">Signal</keyword>
<dbReference type="InterPro" id="IPR017853">
    <property type="entry name" value="GH"/>
</dbReference>
<evidence type="ECO:0000256" key="3">
    <source>
        <dbReference type="RuleBase" id="RU361153"/>
    </source>
</evidence>
<evidence type="ECO:0000256" key="4">
    <source>
        <dbReference type="SAM" id="SignalP"/>
    </source>
</evidence>
<dbReference type="KEGG" id="por:APT59_17720"/>
<dbReference type="InterPro" id="IPR001547">
    <property type="entry name" value="Glyco_hydro_5"/>
</dbReference>
<dbReference type="Gene3D" id="3.20.20.80">
    <property type="entry name" value="Glycosidases"/>
    <property type="match status" value="1"/>
</dbReference>
<evidence type="ECO:0000259" key="5">
    <source>
        <dbReference type="Pfam" id="PF00150"/>
    </source>
</evidence>